<dbReference type="Proteomes" id="UP000403266">
    <property type="component" value="Unassembled WGS sequence"/>
</dbReference>
<dbReference type="RefSeq" id="WP_152714864.1">
    <property type="nucleotide sequence ID" value="NZ_VOSJ01000219.1"/>
</dbReference>
<name>A0A5N7MNV2_9HYPH</name>
<comment type="caution">
    <text evidence="1">The sequence shown here is derived from an EMBL/GenBank/DDBJ whole genome shotgun (WGS) entry which is preliminary data.</text>
</comment>
<dbReference type="AlphaFoldDB" id="A0A5N7MNV2"/>
<keyword evidence="2" id="KW-1185">Reference proteome</keyword>
<protein>
    <submittedName>
        <fullName evidence="1">Uncharacterized protein</fullName>
    </submittedName>
</protein>
<accession>A0A5N7MNV2</accession>
<sequence length="358" mass="40434">MANQLSSIQSATADILIKLAQMNEQIRTDLRKQSVRDLHREIKSCVADYARELRTIDEYVDHAAWLNAKRQDDLTDILRRLSKSRSNLQVGDYPTDSDAAIAVTIASVTEAALLNHLDYDGPTARSRLKEYVKWIDRIVNPHEPSSAAHEVVDRNNQRTAQLDELRSGPFGQQMERALGTSLAPIERCVAVNYAMTHANGRRYPPPEQGPVTRQWATSYLRKVPAYENPEFQTEWDRLIAVVEGGHAISRPNFTLFNLWPTPPFKANATAPFQAHVPSKCQEFRASALRGTNPGLPAQLRTIEEAPEWHTAVQQYATFSAQIQRFNEITLELEYARSTVEAALQTKKALLEIIDTYSI</sequence>
<gene>
    <name evidence="1" type="ORF">FS320_26115</name>
</gene>
<dbReference type="EMBL" id="VOSK01000152">
    <property type="protein sequence ID" value="MPR28528.1"/>
    <property type="molecule type" value="Genomic_DNA"/>
</dbReference>
<proteinExistence type="predicted"/>
<evidence type="ECO:0000313" key="1">
    <source>
        <dbReference type="EMBL" id="MPR28528.1"/>
    </source>
</evidence>
<reference evidence="1 2" key="1">
    <citation type="journal article" date="2019" name="Syst. Appl. Microbiol.">
        <title>Microvirga tunisiensis sp. nov., a root nodule symbiotic bacterium isolated from Lupinus micranthus and L. luteus grown in Northern Tunisia.</title>
        <authorList>
            <person name="Msaddak A."/>
            <person name="Rejili M."/>
            <person name="Duran D."/>
            <person name="Mars M."/>
            <person name="Palacios J.M."/>
            <person name="Ruiz-Argueso T."/>
            <person name="Rey L."/>
            <person name="Imperial J."/>
        </authorList>
    </citation>
    <scope>NUCLEOTIDE SEQUENCE [LARGE SCALE GENOMIC DNA]</scope>
    <source>
        <strain evidence="1 2">Lmie10</strain>
    </source>
</reference>
<evidence type="ECO:0000313" key="2">
    <source>
        <dbReference type="Proteomes" id="UP000403266"/>
    </source>
</evidence>
<organism evidence="1 2">
    <name type="scientific">Microvirga tunisiensis</name>
    <dbReference type="NCBI Taxonomy" id="2108360"/>
    <lineage>
        <taxon>Bacteria</taxon>
        <taxon>Pseudomonadati</taxon>
        <taxon>Pseudomonadota</taxon>
        <taxon>Alphaproteobacteria</taxon>
        <taxon>Hyphomicrobiales</taxon>
        <taxon>Methylobacteriaceae</taxon>
        <taxon>Microvirga</taxon>
    </lineage>
</organism>